<dbReference type="Proteomes" id="UP001213799">
    <property type="component" value="Unassembled WGS sequence"/>
</dbReference>
<reference evidence="12" key="1">
    <citation type="journal article" date="2023" name="IMA Fungus">
        <title>Comparative genomic study of the Penicillium genus elucidates a diverse pangenome and 15 lateral gene transfer events.</title>
        <authorList>
            <person name="Petersen C."/>
            <person name="Sorensen T."/>
            <person name="Nielsen M.R."/>
            <person name="Sondergaard T.E."/>
            <person name="Sorensen J.L."/>
            <person name="Fitzpatrick D.A."/>
            <person name="Frisvad J.C."/>
            <person name="Nielsen K.L."/>
        </authorList>
    </citation>
    <scope>NUCLEOTIDE SEQUENCE</scope>
    <source>
        <strain evidence="12">IBT 12815</strain>
    </source>
</reference>
<feature type="transmembrane region" description="Helical" evidence="10">
    <location>
        <begin position="162"/>
        <end position="179"/>
    </location>
</feature>
<evidence type="ECO:0000256" key="10">
    <source>
        <dbReference type="SAM" id="Phobius"/>
    </source>
</evidence>
<evidence type="ECO:0000256" key="6">
    <source>
        <dbReference type="ARBA" id="ARBA00022989"/>
    </source>
</evidence>
<keyword evidence="7" id="KW-0406">Ion transport</keyword>
<feature type="domain" description="FAD-binding FR-type" evidence="11">
    <location>
        <begin position="208"/>
        <end position="358"/>
    </location>
</feature>
<dbReference type="Gene3D" id="3.40.50.80">
    <property type="entry name" value="Nucleotide-binding domain of ferredoxin-NADP reductase (FNR) module"/>
    <property type="match status" value="1"/>
</dbReference>
<keyword evidence="6 10" id="KW-1133">Transmembrane helix</keyword>
<evidence type="ECO:0000256" key="7">
    <source>
        <dbReference type="ARBA" id="ARBA00023065"/>
    </source>
</evidence>
<evidence type="ECO:0000313" key="12">
    <source>
        <dbReference type="EMBL" id="KAJ5588733.1"/>
    </source>
</evidence>
<name>A0AAD6GSQ5_9EURO</name>
<feature type="transmembrane region" description="Helical" evidence="10">
    <location>
        <begin position="124"/>
        <end position="142"/>
    </location>
</feature>
<dbReference type="InterPro" id="IPR051410">
    <property type="entry name" value="Ferric/Cupric_Reductase"/>
</dbReference>
<keyword evidence="4" id="KW-1003">Cell membrane</keyword>
<comment type="caution">
    <text evidence="12">The sequence shown here is derived from an EMBL/GenBank/DDBJ whole genome shotgun (WGS) entry which is preliminary data.</text>
</comment>
<dbReference type="GO" id="GO:0052851">
    <property type="term" value="F:ferric-chelate reductase (NADPH) activity"/>
    <property type="evidence" value="ECO:0007669"/>
    <property type="project" value="UniProtKB-EC"/>
</dbReference>
<dbReference type="RefSeq" id="XP_056747752.1">
    <property type="nucleotide sequence ID" value="XM_056902465.1"/>
</dbReference>
<dbReference type="SUPFAM" id="SSF63380">
    <property type="entry name" value="Riboflavin synthase domain-like"/>
    <property type="match status" value="1"/>
</dbReference>
<evidence type="ECO:0000256" key="1">
    <source>
        <dbReference type="ARBA" id="ARBA00004651"/>
    </source>
</evidence>
<dbReference type="FunFam" id="3.40.50.80:FF:000071">
    <property type="entry name" value="Cell surface metalloreductase (FreA), putative"/>
    <property type="match status" value="1"/>
</dbReference>
<dbReference type="GO" id="GO:0005886">
    <property type="term" value="C:plasma membrane"/>
    <property type="evidence" value="ECO:0007669"/>
    <property type="project" value="UniProtKB-SubCell"/>
</dbReference>
<evidence type="ECO:0000256" key="8">
    <source>
        <dbReference type="ARBA" id="ARBA00023136"/>
    </source>
</evidence>
<dbReference type="EMBL" id="JAQJAE010000006">
    <property type="protein sequence ID" value="KAJ5588733.1"/>
    <property type="molecule type" value="Genomic_DNA"/>
</dbReference>
<keyword evidence="13" id="KW-1185">Reference proteome</keyword>
<gene>
    <name evidence="12" type="ORF">N7537_011411</name>
</gene>
<dbReference type="AlphaFoldDB" id="A0AAD6GSQ5"/>
<accession>A0AAD6GSQ5</accession>
<evidence type="ECO:0000256" key="5">
    <source>
        <dbReference type="ARBA" id="ARBA00022692"/>
    </source>
</evidence>
<dbReference type="Pfam" id="PF08022">
    <property type="entry name" value="FAD_binding_8"/>
    <property type="match status" value="1"/>
</dbReference>
<dbReference type="PANTHER" id="PTHR32361:SF26">
    <property type="entry name" value="FAD-BINDING 8 DOMAIN-CONTAINING PROTEIN-RELATED"/>
    <property type="match status" value="1"/>
</dbReference>
<dbReference type="GeneID" id="81592707"/>
<dbReference type="InterPro" id="IPR013112">
    <property type="entry name" value="FAD-bd_8"/>
</dbReference>
<keyword evidence="5 10" id="KW-0812">Transmembrane</keyword>
<evidence type="ECO:0000256" key="3">
    <source>
        <dbReference type="ARBA" id="ARBA00022448"/>
    </source>
</evidence>
<dbReference type="PANTHER" id="PTHR32361">
    <property type="entry name" value="FERRIC/CUPRIC REDUCTASE TRANSMEMBRANE COMPONENT"/>
    <property type="match status" value="1"/>
</dbReference>
<evidence type="ECO:0000256" key="4">
    <source>
        <dbReference type="ARBA" id="ARBA00022475"/>
    </source>
</evidence>
<comment type="catalytic activity">
    <reaction evidence="9">
        <text>2 a Fe(II)-siderophore + NADP(+) + H(+) = 2 a Fe(III)-siderophore + NADPH</text>
        <dbReference type="Rhea" id="RHEA:28795"/>
        <dbReference type="Rhea" id="RHEA-COMP:11342"/>
        <dbReference type="Rhea" id="RHEA-COMP:11344"/>
        <dbReference type="ChEBI" id="CHEBI:15378"/>
        <dbReference type="ChEBI" id="CHEBI:29033"/>
        <dbReference type="ChEBI" id="CHEBI:29034"/>
        <dbReference type="ChEBI" id="CHEBI:57783"/>
        <dbReference type="ChEBI" id="CHEBI:58349"/>
        <dbReference type="EC" id="1.16.1.9"/>
    </reaction>
</comment>
<feature type="transmembrane region" description="Helical" evidence="10">
    <location>
        <begin position="98"/>
        <end position="117"/>
    </location>
</feature>
<feature type="transmembrane region" description="Helical" evidence="10">
    <location>
        <begin position="60"/>
        <end position="78"/>
    </location>
</feature>
<dbReference type="GO" id="GO:0015677">
    <property type="term" value="P:copper ion import"/>
    <property type="evidence" value="ECO:0007669"/>
    <property type="project" value="TreeGrafter"/>
</dbReference>
<comment type="subcellular location">
    <subcellularLocation>
        <location evidence="1">Cell membrane</location>
        <topology evidence="1">Multi-pass membrane protein</topology>
    </subcellularLocation>
</comment>
<dbReference type="InterPro" id="IPR013130">
    <property type="entry name" value="Fe3_Rdtase_TM_dom"/>
</dbReference>
<dbReference type="InterPro" id="IPR017927">
    <property type="entry name" value="FAD-bd_FR_type"/>
</dbReference>
<dbReference type="InterPro" id="IPR039261">
    <property type="entry name" value="FNR_nucleotide-bd"/>
</dbReference>
<proteinExistence type="predicted"/>
<evidence type="ECO:0000256" key="2">
    <source>
        <dbReference type="ARBA" id="ARBA00012668"/>
    </source>
</evidence>
<keyword evidence="8 10" id="KW-0472">Membrane</keyword>
<dbReference type="PROSITE" id="PS51384">
    <property type="entry name" value="FAD_FR"/>
    <property type="match status" value="1"/>
</dbReference>
<reference evidence="12" key="2">
    <citation type="submission" date="2023-01" db="EMBL/GenBank/DDBJ databases">
        <authorList>
            <person name="Petersen C."/>
        </authorList>
    </citation>
    <scope>NUCLEOTIDE SEQUENCE</scope>
    <source>
        <strain evidence="12">IBT 12815</strain>
    </source>
</reference>
<keyword evidence="3" id="KW-0813">Transport</keyword>
<evidence type="ECO:0000259" key="11">
    <source>
        <dbReference type="PROSITE" id="PS51384"/>
    </source>
</evidence>
<feature type="transmembrane region" description="Helical" evidence="10">
    <location>
        <begin position="215"/>
        <end position="233"/>
    </location>
</feature>
<dbReference type="GO" id="GO:0006879">
    <property type="term" value="P:intracellular iron ion homeostasis"/>
    <property type="evidence" value="ECO:0007669"/>
    <property type="project" value="TreeGrafter"/>
</dbReference>
<protein>
    <recommendedName>
        <fullName evidence="2">ferric-chelate reductase (NADPH)</fullName>
        <ecNumber evidence="2">1.16.1.9</ecNumber>
    </recommendedName>
</protein>
<dbReference type="CDD" id="cd06186">
    <property type="entry name" value="NOX_Duox_like_FAD_NADP"/>
    <property type="match status" value="1"/>
</dbReference>
<dbReference type="EC" id="1.16.1.9" evidence="2"/>
<feature type="transmembrane region" description="Helical" evidence="10">
    <location>
        <begin position="7"/>
        <end position="27"/>
    </location>
</feature>
<evidence type="ECO:0000256" key="9">
    <source>
        <dbReference type="ARBA" id="ARBA00048483"/>
    </source>
</evidence>
<dbReference type="Pfam" id="PF01794">
    <property type="entry name" value="Ferric_reduct"/>
    <property type="match status" value="1"/>
</dbReference>
<sequence>MEIPAIYAIAAGGIFLALFLIQIRYVLVDWTESFFVLLSRHLTLPILVRRHRILGPWTRAGILVHLSYIAVNIALVFLRTESLVDSGRRAGELALVNMIFPLSTAHLGFLAGLLGITWRTCRKIHRATGWTAVALLSFHIIAELQGKTSRFPLAETQNRLTVIGASALGILALFSIPYFRRWSYEIFLRSHQILAGLFIYGTWQHFPTHTSSARLYVYVTLGILGLTTLLELANHLYRNGIFSGRGAPRALVSFSIPGESLPRITAANIQIILPRPVHVEPGQYINLWMPSVSLWSWTQTHPFTITSWSRGRQDTLKLLVQPRNGFTADLVRHGALPTDSSVSLLALFTGPHGLTEDVDPYETTLIIATGFGIATSIPYLKKMIHGYNTCTSHTRRLHLVWQVDSIEMVSTAEEQINDVLEDDIIDKGYILSISIYVEHGLANSRTPVGKHERICYYQGLPDYRKIISTEASGSQIERQPNIPDEPGRTLVMVSASDGLRDRLRDIARGYLHQGVELSELEYQPE</sequence>
<dbReference type="InterPro" id="IPR017938">
    <property type="entry name" value="Riboflavin_synthase-like_b-brl"/>
</dbReference>
<dbReference type="GO" id="GO:0006826">
    <property type="term" value="P:iron ion transport"/>
    <property type="evidence" value="ECO:0007669"/>
    <property type="project" value="UniProtKB-ARBA"/>
</dbReference>
<organism evidence="12 13">
    <name type="scientific">Penicillium hordei</name>
    <dbReference type="NCBI Taxonomy" id="40994"/>
    <lineage>
        <taxon>Eukaryota</taxon>
        <taxon>Fungi</taxon>
        <taxon>Dikarya</taxon>
        <taxon>Ascomycota</taxon>
        <taxon>Pezizomycotina</taxon>
        <taxon>Eurotiomycetes</taxon>
        <taxon>Eurotiomycetidae</taxon>
        <taxon>Eurotiales</taxon>
        <taxon>Aspergillaceae</taxon>
        <taxon>Penicillium</taxon>
    </lineage>
</organism>
<evidence type="ECO:0000313" key="13">
    <source>
        <dbReference type="Proteomes" id="UP001213799"/>
    </source>
</evidence>